<dbReference type="OrthoDB" id="9812089at2"/>
<organism evidence="2 3">
    <name type="scientific">Psychrosphaera saromensis</name>
    <dbReference type="NCBI Taxonomy" id="716813"/>
    <lineage>
        <taxon>Bacteria</taxon>
        <taxon>Pseudomonadati</taxon>
        <taxon>Pseudomonadota</taxon>
        <taxon>Gammaproteobacteria</taxon>
        <taxon>Alteromonadales</taxon>
        <taxon>Pseudoalteromonadaceae</taxon>
        <taxon>Psychrosphaera</taxon>
    </lineage>
</organism>
<dbReference type="Proteomes" id="UP000239007">
    <property type="component" value="Unassembled WGS sequence"/>
</dbReference>
<dbReference type="PANTHER" id="PTHR38436">
    <property type="entry name" value="POLYKETIDE CYCLASE SNOAL-LIKE DOMAIN"/>
    <property type="match status" value="1"/>
</dbReference>
<evidence type="ECO:0000313" key="2">
    <source>
        <dbReference type="EMBL" id="PQJ52978.1"/>
    </source>
</evidence>
<dbReference type="GO" id="GO:0030638">
    <property type="term" value="P:polyketide metabolic process"/>
    <property type="evidence" value="ECO:0007669"/>
    <property type="project" value="InterPro"/>
</dbReference>
<dbReference type="AlphaFoldDB" id="A0A2S7UTA7"/>
<dbReference type="InterPro" id="IPR037401">
    <property type="entry name" value="SnoaL-like"/>
</dbReference>
<feature type="domain" description="SnoaL-like" evidence="1">
    <location>
        <begin position="19"/>
        <end position="109"/>
    </location>
</feature>
<proteinExistence type="predicted"/>
<dbReference type="InterPro" id="IPR032710">
    <property type="entry name" value="NTF2-like_dom_sf"/>
</dbReference>
<protein>
    <recommendedName>
        <fullName evidence="1">SnoaL-like domain-containing protein</fullName>
    </recommendedName>
</protein>
<name>A0A2S7UTA7_9GAMM</name>
<accession>A0A2S7UTA7</accession>
<dbReference type="SUPFAM" id="SSF54427">
    <property type="entry name" value="NTF2-like"/>
    <property type="match status" value="1"/>
</dbReference>
<dbReference type="Pfam" id="PF12680">
    <property type="entry name" value="SnoaL_2"/>
    <property type="match status" value="1"/>
</dbReference>
<comment type="caution">
    <text evidence="2">The sequence shown here is derived from an EMBL/GenBank/DDBJ whole genome shotgun (WGS) entry which is preliminary data.</text>
</comment>
<dbReference type="RefSeq" id="WP_105051451.1">
    <property type="nucleotide sequence ID" value="NZ_BMYG01000008.1"/>
</dbReference>
<keyword evidence="3" id="KW-1185">Reference proteome</keyword>
<sequence>MTPDLKRNKENAIAFYKTAYLGEPSKAVDMYVGEEYIQHNPVVADGKQAFIDYFSEMDRDYPGKTIEFVRAIAEGDLVALHTHQTWPGGDQYVTMDFFRFDDAGKIVEHWDSIQEIPAATKNGNPMY</sequence>
<evidence type="ECO:0000313" key="3">
    <source>
        <dbReference type="Proteomes" id="UP000239007"/>
    </source>
</evidence>
<reference evidence="2 3" key="1">
    <citation type="submission" date="2016-12" db="EMBL/GenBank/DDBJ databases">
        <title>Diversity of luminous bacteria.</title>
        <authorList>
            <person name="Yoshizawa S."/>
            <person name="Kogure K."/>
        </authorList>
    </citation>
    <scope>NUCLEOTIDE SEQUENCE [LARGE SCALE GENOMIC DNA]</scope>
    <source>
        <strain evidence="2 3">SA4-48</strain>
    </source>
</reference>
<dbReference type="InterPro" id="IPR009959">
    <property type="entry name" value="Cyclase_SnoaL-like"/>
</dbReference>
<dbReference type="Gene3D" id="3.10.450.50">
    <property type="match status" value="1"/>
</dbReference>
<dbReference type="EMBL" id="MSCH01000003">
    <property type="protein sequence ID" value="PQJ52978.1"/>
    <property type="molecule type" value="Genomic_DNA"/>
</dbReference>
<gene>
    <name evidence="2" type="ORF">BTO11_04445</name>
</gene>
<dbReference type="PANTHER" id="PTHR38436:SF1">
    <property type="entry name" value="ESTER CYCLASE"/>
    <property type="match status" value="1"/>
</dbReference>
<evidence type="ECO:0000259" key="1">
    <source>
        <dbReference type="Pfam" id="PF12680"/>
    </source>
</evidence>